<accession>A0ABD2Q0B5</accession>
<feature type="region of interest" description="Disordered" evidence="2">
    <location>
        <begin position="233"/>
        <end position="263"/>
    </location>
</feature>
<feature type="domain" description="Galectin" evidence="3">
    <location>
        <begin position="1"/>
        <end position="106"/>
    </location>
</feature>
<dbReference type="Gene3D" id="2.60.120.200">
    <property type="match status" value="1"/>
</dbReference>
<dbReference type="Proteomes" id="UP001626550">
    <property type="component" value="Unassembled WGS sequence"/>
</dbReference>
<dbReference type="PROSITE" id="PS51304">
    <property type="entry name" value="GALECTIN"/>
    <property type="match status" value="1"/>
</dbReference>
<gene>
    <name evidence="4" type="ORF">Ciccas_009862</name>
</gene>
<dbReference type="InterPro" id="IPR001079">
    <property type="entry name" value="Galectin_CRD"/>
</dbReference>
<dbReference type="AlphaFoldDB" id="A0ABD2Q0B5"/>
<feature type="region of interest" description="Disordered" evidence="2">
    <location>
        <begin position="341"/>
        <end position="374"/>
    </location>
</feature>
<protein>
    <recommendedName>
        <fullName evidence="3">Galectin domain-containing protein</fullName>
    </recommendedName>
</protein>
<keyword evidence="5" id="KW-1185">Reference proteome</keyword>
<name>A0ABD2Q0B5_9PLAT</name>
<keyword evidence="1" id="KW-0430">Lectin</keyword>
<evidence type="ECO:0000313" key="5">
    <source>
        <dbReference type="Proteomes" id="UP001626550"/>
    </source>
</evidence>
<comment type="caution">
    <text evidence="4">The sequence shown here is derived from an EMBL/GenBank/DDBJ whole genome shotgun (WGS) entry which is preliminary data.</text>
</comment>
<organism evidence="4 5">
    <name type="scientific">Cichlidogyrus casuarinus</name>
    <dbReference type="NCBI Taxonomy" id="1844966"/>
    <lineage>
        <taxon>Eukaryota</taxon>
        <taxon>Metazoa</taxon>
        <taxon>Spiralia</taxon>
        <taxon>Lophotrochozoa</taxon>
        <taxon>Platyhelminthes</taxon>
        <taxon>Monogenea</taxon>
        <taxon>Monopisthocotylea</taxon>
        <taxon>Dactylogyridea</taxon>
        <taxon>Ancyrocephalidae</taxon>
        <taxon>Cichlidogyrus</taxon>
    </lineage>
</organism>
<reference evidence="4 5" key="1">
    <citation type="submission" date="2024-11" db="EMBL/GenBank/DDBJ databases">
        <title>Adaptive evolution of stress response genes in parasites aligns with host niche diversity.</title>
        <authorList>
            <person name="Hahn C."/>
            <person name="Resl P."/>
        </authorList>
    </citation>
    <scope>NUCLEOTIDE SEQUENCE [LARGE SCALE GENOMIC DNA]</scope>
    <source>
        <strain evidence="4">EGGRZ-B1_66</strain>
        <tissue evidence="4">Body</tissue>
    </source>
</reference>
<dbReference type="EMBL" id="JBJKFK010002148">
    <property type="protein sequence ID" value="KAL3311556.1"/>
    <property type="molecule type" value="Genomic_DNA"/>
</dbReference>
<evidence type="ECO:0000259" key="3">
    <source>
        <dbReference type="PROSITE" id="PS51304"/>
    </source>
</evidence>
<dbReference type="GO" id="GO:0030246">
    <property type="term" value="F:carbohydrate binding"/>
    <property type="evidence" value="ECO:0007669"/>
    <property type="project" value="UniProtKB-KW"/>
</dbReference>
<proteinExistence type="predicted"/>
<dbReference type="SUPFAM" id="SSF49899">
    <property type="entry name" value="Concanavalin A-like lectins/glucanases"/>
    <property type="match status" value="1"/>
</dbReference>
<evidence type="ECO:0000256" key="2">
    <source>
        <dbReference type="SAM" id="MobiDB-lite"/>
    </source>
</evidence>
<dbReference type="InterPro" id="IPR013320">
    <property type="entry name" value="ConA-like_dom_sf"/>
</dbReference>
<evidence type="ECO:0000256" key="1">
    <source>
        <dbReference type="ARBA" id="ARBA00022734"/>
    </source>
</evidence>
<sequence>MYAEPRNDDEIEEGNAVSLELVLMTGGPWKTRTEDELGREFKKNGFAQHGLQVDHGFSIRIIARDKGYVVILNGAEICQIPYLISLESVSYLVIEGDAEFSMVEFDDCKSPAMSEAQTSDLEGDKFQSPMETNGKDNFVPIPVVNPKYEHSEFKFDSKQSLFSIIMPAELNNVASPIKMDQAPVVRAAIDHDDKDNFTVNPMAYTSAGTLPNAPTVDGNVTLKKKNKNFAFLKSKKSPKAESRDETLSDSEVPNQKVKKSNTKSFGLGKRKLKDSVNGASMPDNLHEVENDLKIPKIKAGSHPGQIASQMHTMQPGLQDPESCILPAAILPSAHMDLMRPNFDEDSKPLTKKTKKPSFSFGKKNKQPNDFQAPVTASKTLPIMPEYNDSDLEVHISIRQY</sequence>
<evidence type="ECO:0000313" key="4">
    <source>
        <dbReference type="EMBL" id="KAL3311556.1"/>
    </source>
</evidence>